<dbReference type="FunFam" id="3.40.50.300:FF:001184">
    <property type="entry name" value="Chromatin complex subunit A 106"/>
    <property type="match status" value="1"/>
</dbReference>
<dbReference type="InterPro" id="IPR027417">
    <property type="entry name" value="P-loop_NTPase"/>
</dbReference>
<sequence>MEAKDKVKEEDTAVESPTSVLEDEDVCATKEEVKSEEEVIADVKDDGSSLISKTMAEEEEKLLEARMKEEEVQCEEALDLNDTQFNKLDELLTQTKLYSEFLMEKMDDITLTVGEQENEEEQEANPSAKKKGRGSKRKAASQYNTRKAKQAVAAMLTRSKESEETEDTNMSEEEKVEKEQKELMPLLTGGKLKPYQLKGVKWLISLWQNGLNGILADQMGLGKTIQTIGFLSHLKAKGLDGPYMIIAPLSTLSNWMNEISRFAPSLPAIIYHGDKKQRDEIRRKHMPRAIGPKFPIVITSYEIALNDARKYFRPYNWKYLVVDEGHRLKNSQCKLVKELKYINVENKILLTGTPLQNNLAELWSLLNFILPDIFASLEEFESWFNLSGKCNNGTTKEELEDKRRAQVVAKLHAILRPFLLRRMKSDVEIMLPRKKEIIIYANMTEHQKNLQDHLINKTLENYLQEKSLNGHAVRKIHNLVIQLRKVCNHPDLIASPFDGSCLYPPVNEIVEQCGKFNLLDRLLQLLFARNHKVLIFSQWSKVLDIMDYYFSEKGYEVCRIDGSVKLDERKRQIQEFNDANSNCRIFLLSTRAGGLGINLTAADTCILYDSDWNPQMDLQAMDRCHRIGQTKPVHVYRLSTAQSVEGRMLKRAFSKLKLEHLVIEKGQFHHERSKPVSTDEMEEEDVLALLREDETAEDKMIQTDISDEDLEKLLDRSDLVINNSNDDNCKAPSSSFPLKGRGWEVVIPTATGGMLSTLNS</sequence>
<dbReference type="PROSITE" id="PS51194">
    <property type="entry name" value="HELICASE_CTER"/>
    <property type="match status" value="1"/>
</dbReference>
<dbReference type="InterPro" id="IPR001650">
    <property type="entry name" value="Helicase_C-like"/>
</dbReference>
<feature type="region of interest" description="Disordered" evidence="3">
    <location>
        <begin position="1"/>
        <end position="33"/>
    </location>
</feature>
<proteinExistence type="predicted"/>
<accession>A0A151TI64</accession>
<reference evidence="6 7" key="1">
    <citation type="journal article" date="2012" name="Nat. Biotechnol.">
        <title>Draft genome sequence of pigeonpea (Cajanus cajan), an orphan legume crop of resource-poor farmers.</title>
        <authorList>
            <person name="Varshney R.K."/>
            <person name="Chen W."/>
            <person name="Li Y."/>
            <person name="Bharti A.K."/>
            <person name="Saxena R.K."/>
            <person name="Schlueter J.A."/>
            <person name="Donoghue M.T."/>
            <person name="Azam S."/>
            <person name="Fan G."/>
            <person name="Whaley A.M."/>
            <person name="Farmer A.D."/>
            <person name="Sheridan J."/>
            <person name="Iwata A."/>
            <person name="Tuteja R."/>
            <person name="Penmetsa R.V."/>
            <person name="Wu W."/>
            <person name="Upadhyaya H.D."/>
            <person name="Yang S.P."/>
            <person name="Shah T."/>
            <person name="Saxena K.B."/>
            <person name="Michael T."/>
            <person name="McCombie W.R."/>
            <person name="Yang B."/>
            <person name="Zhang G."/>
            <person name="Yang H."/>
            <person name="Wang J."/>
            <person name="Spillane C."/>
            <person name="Cook D.R."/>
            <person name="May G.D."/>
            <person name="Xu X."/>
            <person name="Jackson S.A."/>
        </authorList>
    </citation>
    <scope>NUCLEOTIDE SEQUENCE [LARGE SCALE GENOMIC DNA]</scope>
    <source>
        <strain evidence="7">cv. Asha</strain>
    </source>
</reference>
<dbReference type="SMART" id="SM00490">
    <property type="entry name" value="HELICc"/>
    <property type="match status" value="1"/>
</dbReference>
<keyword evidence="1" id="KW-0378">Hydrolase</keyword>
<keyword evidence="7" id="KW-1185">Reference proteome</keyword>
<dbReference type="OMA" id="WNICRID"/>
<dbReference type="InterPro" id="IPR000330">
    <property type="entry name" value="SNF2_N"/>
</dbReference>
<feature type="region of interest" description="Disordered" evidence="3">
    <location>
        <begin position="114"/>
        <end position="180"/>
    </location>
</feature>
<dbReference type="GO" id="GO:0004386">
    <property type="term" value="F:helicase activity"/>
    <property type="evidence" value="ECO:0007669"/>
    <property type="project" value="UniProtKB-KW"/>
</dbReference>
<feature type="compositionally biased region" description="Basic and acidic residues" evidence="3">
    <location>
        <begin position="1"/>
        <end position="11"/>
    </location>
</feature>
<dbReference type="GO" id="GO:0009294">
    <property type="term" value="P:DNA-mediated transformation"/>
    <property type="evidence" value="ECO:0007669"/>
    <property type="project" value="EnsemblPlants"/>
</dbReference>
<keyword evidence="2" id="KW-0175">Coiled coil</keyword>
<dbReference type="GO" id="GO:0140658">
    <property type="term" value="F:ATP-dependent chromatin remodeler activity"/>
    <property type="evidence" value="ECO:0007669"/>
    <property type="project" value="EnsemblPlants"/>
</dbReference>
<evidence type="ECO:0000256" key="2">
    <source>
        <dbReference type="SAM" id="Coils"/>
    </source>
</evidence>
<dbReference type="EMBL" id="CM003608">
    <property type="protein sequence ID" value="KYP66750.1"/>
    <property type="molecule type" value="Genomic_DNA"/>
</dbReference>
<dbReference type="PANTHER" id="PTHR10799">
    <property type="entry name" value="SNF2/RAD54 HELICASE FAMILY"/>
    <property type="match status" value="1"/>
</dbReference>
<evidence type="ECO:0000256" key="3">
    <source>
        <dbReference type="SAM" id="MobiDB-lite"/>
    </source>
</evidence>
<keyword evidence="6" id="KW-0347">Helicase</keyword>
<dbReference type="GO" id="GO:0032197">
    <property type="term" value="P:retrotransposition"/>
    <property type="evidence" value="ECO:0007669"/>
    <property type="project" value="EnsemblPlants"/>
</dbReference>
<dbReference type="Gene3D" id="3.40.50.10810">
    <property type="entry name" value="Tandem AAA-ATPase domain"/>
    <property type="match status" value="1"/>
</dbReference>
<dbReference type="PROSITE" id="PS51192">
    <property type="entry name" value="HELICASE_ATP_BIND_1"/>
    <property type="match status" value="1"/>
</dbReference>
<feature type="domain" description="Helicase C-terminal" evidence="5">
    <location>
        <begin position="518"/>
        <end position="682"/>
    </location>
</feature>
<feature type="coiled-coil region" evidence="2">
    <location>
        <begin position="53"/>
        <end position="80"/>
    </location>
</feature>
<protein>
    <submittedName>
        <fullName evidence="6">Lymphoid-specific helicase</fullName>
    </submittedName>
</protein>
<dbReference type="Proteomes" id="UP000075243">
    <property type="component" value="Chromosome 6"/>
</dbReference>
<dbReference type="Gramene" id="C.cajan_12669.t">
    <property type="protein sequence ID" value="C.cajan_12669.t"/>
    <property type="gene ID" value="C.cajan_12669"/>
</dbReference>
<dbReference type="CDD" id="cd18793">
    <property type="entry name" value="SF2_C_SNF"/>
    <property type="match status" value="1"/>
</dbReference>
<dbReference type="SUPFAM" id="SSF52540">
    <property type="entry name" value="P-loop containing nucleoside triphosphate hydrolases"/>
    <property type="match status" value="2"/>
</dbReference>
<dbReference type="InterPro" id="IPR038718">
    <property type="entry name" value="SNF2-like_sf"/>
</dbReference>
<dbReference type="InterPro" id="IPR014001">
    <property type="entry name" value="Helicase_ATP-bd"/>
</dbReference>
<dbReference type="GO" id="GO:0005524">
    <property type="term" value="F:ATP binding"/>
    <property type="evidence" value="ECO:0007669"/>
    <property type="project" value="InterPro"/>
</dbReference>
<name>A0A151TI64_CAJCA</name>
<evidence type="ECO:0000313" key="7">
    <source>
        <dbReference type="Proteomes" id="UP000075243"/>
    </source>
</evidence>
<keyword evidence="6" id="KW-0067">ATP-binding</keyword>
<dbReference type="AlphaFoldDB" id="A0A151TI64"/>
<dbReference type="GO" id="GO:0016887">
    <property type="term" value="F:ATP hydrolysis activity"/>
    <property type="evidence" value="ECO:0007669"/>
    <property type="project" value="EnsemblPlants"/>
</dbReference>
<dbReference type="FunFam" id="3.40.50.10810:FF:000030">
    <property type="entry name" value="ATP-dependent DNA helicase DDM1"/>
    <property type="match status" value="1"/>
</dbReference>
<dbReference type="Pfam" id="PF00271">
    <property type="entry name" value="Helicase_C"/>
    <property type="match status" value="1"/>
</dbReference>
<gene>
    <name evidence="6" type="ORF">KK1_013058</name>
</gene>
<dbReference type="InterPro" id="IPR049730">
    <property type="entry name" value="SNF2/RAD54-like_C"/>
</dbReference>
<feature type="compositionally biased region" description="Basic residues" evidence="3">
    <location>
        <begin position="128"/>
        <end position="139"/>
    </location>
</feature>
<dbReference type="OrthoDB" id="5857104at2759"/>
<keyword evidence="6" id="KW-0547">Nucleotide-binding</keyword>
<dbReference type="Pfam" id="PF00176">
    <property type="entry name" value="SNF2-rel_dom"/>
    <property type="match status" value="1"/>
</dbReference>
<feature type="domain" description="Helicase ATP-binding" evidence="4">
    <location>
        <begin position="204"/>
        <end position="372"/>
    </location>
</feature>
<evidence type="ECO:0000256" key="1">
    <source>
        <dbReference type="ARBA" id="ARBA00022801"/>
    </source>
</evidence>
<dbReference type="GO" id="GO:0006346">
    <property type="term" value="P:DNA methylation-dependent constitutive heterochromatin formation"/>
    <property type="evidence" value="ECO:0007669"/>
    <property type="project" value="EnsemblPlants"/>
</dbReference>
<organism evidence="6 7">
    <name type="scientific">Cajanus cajan</name>
    <name type="common">Pigeon pea</name>
    <name type="synonym">Cajanus indicus</name>
    <dbReference type="NCBI Taxonomy" id="3821"/>
    <lineage>
        <taxon>Eukaryota</taxon>
        <taxon>Viridiplantae</taxon>
        <taxon>Streptophyta</taxon>
        <taxon>Embryophyta</taxon>
        <taxon>Tracheophyta</taxon>
        <taxon>Spermatophyta</taxon>
        <taxon>Magnoliopsida</taxon>
        <taxon>eudicotyledons</taxon>
        <taxon>Gunneridae</taxon>
        <taxon>Pentapetalae</taxon>
        <taxon>rosids</taxon>
        <taxon>fabids</taxon>
        <taxon>Fabales</taxon>
        <taxon>Fabaceae</taxon>
        <taxon>Papilionoideae</taxon>
        <taxon>50 kb inversion clade</taxon>
        <taxon>NPAAA clade</taxon>
        <taxon>indigoferoid/millettioid clade</taxon>
        <taxon>Phaseoleae</taxon>
        <taxon>Cajanus</taxon>
    </lineage>
</organism>
<dbReference type="Gene3D" id="3.40.50.300">
    <property type="entry name" value="P-loop containing nucleotide triphosphate hydrolases"/>
    <property type="match status" value="1"/>
</dbReference>
<dbReference type="SMART" id="SM00487">
    <property type="entry name" value="DEXDc"/>
    <property type="match status" value="1"/>
</dbReference>
<dbReference type="GO" id="GO:0000786">
    <property type="term" value="C:nucleosome"/>
    <property type="evidence" value="ECO:0007669"/>
    <property type="project" value="EnsemblPlants"/>
</dbReference>
<dbReference type="STRING" id="3821.A0A151TI64"/>
<evidence type="ECO:0000259" key="4">
    <source>
        <dbReference type="PROSITE" id="PS51192"/>
    </source>
</evidence>
<evidence type="ECO:0000313" key="6">
    <source>
        <dbReference type="EMBL" id="KYP66750.1"/>
    </source>
</evidence>
<evidence type="ECO:0000259" key="5">
    <source>
        <dbReference type="PROSITE" id="PS51194"/>
    </source>
</evidence>